<name>A0AAN7ZWL8_9PEZI</name>
<evidence type="ECO:0000256" key="5">
    <source>
        <dbReference type="PROSITE-ProRule" id="PRU00288"/>
    </source>
</evidence>
<feature type="region of interest" description="Disordered" evidence="6">
    <location>
        <begin position="189"/>
        <end position="229"/>
    </location>
</feature>
<keyword evidence="2" id="KW-0479">Metal-binding</keyword>
<dbReference type="InterPro" id="IPR038508">
    <property type="entry name" value="ArfGAP_dom_sf"/>
</dbReference>
<proteinExistence type="predicted"/>
<dbReference type="CDD" id="cd08830">
    <property type="entry name" value="ArfGap_ArfGap1"/>
    <property type="match status" value="1"/>
</dbReference>
<keyword evidence="4" id="KW-0862">Zinc</keyword>
<evidence type="ECO:0000256" key="1">
    <source>
        <dbReference type="ARBA" id="ARBA00022468"/>
    </source>
</evidence>
<feature type="compositionally biased region" description="Polar residues" evidence="6">
    <location>
        <begin position="281"/>
        <end position="291"/>
    </location>
</feature>
<evidence type="ECO:0000256" key="6">
    <source>
        <dbReference type="SAM" id="MobiDB-lite"/>
    </source>
</evidence>
<protein>
    <submittedName>
        <fullName evidence="8">ADP-ribosylation factor GTPase-activating protein gcs1</fullName>
    </submittedName>
</protein>
<evidence type="ECO:0000313" key="8">
    <source>
        <dbReference type="EMBL" id="KAK5708364.1"/>
    </source>
</evidence>
<evidence type="ECO:0000313" key="9">
    <source>
        <dbReference type="Proteomes" id="UP001310594"/>
    </source>
</evidence>
<evidence type="ECO:0000259" key="7">
    <source>
        <dbReference type="PROSITE" id="PS50115"/>
    </source>
</evidence>
<dbReference type="InterPro" id="IPR001164">
    <property type="entry name" value="ArfGAP_dom"/>
</dbReference>
<dbReference type="FunFam" id="1.10.220.150:FF:000014">
    <property type="entry name" value="ADP-ribosylation factor GTPase-activating protein"/>
    <property type="match status" value="1"/>
</dbReference>
<accession>A0AAN7ZWL8</accession>
<evidence type="ECO:0000256" key="4">
    <source>
        <dbReference type="ARBA" id="ARBA00022833"/>
    </source>
</evidence>
<dbReference type="EMBL" id="JAVRQU010000001">
    <property type="protein sequence ID" value="KAK5708364.1"/>
    <property type="molecule type" value="Genomic_DNA"/>
</dbReference>
<evidence type="ECO:0000256" key="2">
    <source>
        <dbReference type="ARBA" id="ARBA00022723"/>
    </source>
</evidence>
<dbReference type="PANTHER" id="PTHR46395">
    <property type="entry name" value="ADP-RIBOSYLATION FACTOR GTPASE-ACTIVATING PROTEIN 1"/>
    <property type="match status" value="1"/>
</dbReference>
<feature type="region of interest" description="Disordered" evidence="6">
    <location>
        <begin position="143"/>
        <end position="177"/>
    </location>
</feature>
<feature type="region of interest" description="Disordered" evidence="6">
    <location>
        <begin position="281"/>
        <end position="396"/>
    </location>
</feature>
<dbReference type="Pfam" id="PF01412">
    <property type="entry name" value="ArfGap"/>
    <property type="match status" value="1"/>
</dbReference>
<dbReference type="GO" id="GO:0030100">
    <property type="term" value="P:regulation of endocytosis"/>
    <property type="evidence" value="ECO:0007669"/>
    <property type="project" value="TreeGrafter"/>
</dbReference>
<feature type="compositionally biased region" description="Basic and acidic residues" evidence="6">
    <location>
        <begin position="385"/>
        <end position="396"/>
    </location>
</feature>
<dbReference type="SMART" id="SM00105">
    <property type="entry name" value="ArfGap"/>
    <property type="match status" value="1"/>
</dbReference>
<dbReference type="GO" id="GO:0032012">
    <property type="term" value="P:regulation of ARF protein signal transduction"/>
    <property type="evidence" value="ECO:0007669"/>
    <property type="project" value="TreeGrafter"/>
</dbReference>
<dbReference type="PRINTS" id="PR00405">
    <property type="entry name" value="REVINTRACTNG"/>
</dbReference>
<dbReference type="SUPFAM" id="SSF57863">
    <property type="entry name" value="ArfGap/RecO-like zinc finger"/>
    <property type="match status" value="1"/>
</dbReference>
<dbReference type="AlphaFoldDB" id="A0AAN7ZWL8"/>
<reference evidence="8" key="1">
    <citation type="submission" date="2023-08" db="EMBL/GenBank/DDBJ databases">
        <title>Black Yeasts Isolated from many extreme environments.</title>
        <authorList>
            <person name="Coleine C."/>
            <person name="Stajich J.E."/>
            <person name="Selbmann L."/>
        </authorList>
    </citation>
    <scope>NUCLEOTIDE SEQUENCE</scope>
    <source>
        <strain evidence="8">CCFEE 5810</strain>
    </source>
</reference>
<evidence type="ECO:0000256" key="3">
    <source>
        <dbReference type="ARBA" id="ARBA00022771"/>
    </source>
</evidence>
<organism evidence="8 9">
    <name type="scientific">Elasticomyces elasticus</name>
    <dbReference type="NCBI Taxonomy" id="574655"/>
    <lineage>
        <taxon>Eukaryota</taxon>
        <taxon>Fungi</taxon>
        <taxon>Dikarya</taxon>
        <taxon>Ascomycota</taxon>
        <taxon>Pezizomycotina</taxon>
        <taxon>Dothideomycetes</taxon>
        <taxon>Dothideomycetidae</taxon>
        <taxon>Mycosphaerellales</taxon>
        <taxon>Teratosphaeriaceae</taxon>
        <taxon>Elasticomyces</taxon>
    </lineage>
</organism>
<sequence length="396" mass="41505">MWEVDPETRSKLLEIQKRNENNKCVDCGAPSPQWISPKFSIFFCLSCSGIHRGLGVHISFVRSATMDALKISEIARMSAGGNKPWREFFDAHASNTLTGRTFEDCTISERYDSEAGEEWKDRLTAKVEGTEYVPTAKVVRGGKQASVEDASALGRNTPLERVAAAPQRTASPGQKGRNEAYFARMGNENANRPEGLAPAQGGKYAGFGSAPPPSSNSGGSGSAPSADDFQKDPVAALTKGFGWLSGAVSKQAATIQKSYIAPGVSSLQSGELAASAQRLASQGLSSVQQGTKGLGEQFSKFVDPDAAHPAAGGNRARGTGPAPEKPEFWDSFGADPAGPPKEKKDFWDDFAGAAETAAQAKTKPQGGSLGTSAIKTGGSGAPAKGKSDGDAGWKDW</sequence>
<dbReference type="GO" id="GO:0008270">
    <property type="term" value="F:zinc ion binding"/>
    <property type="evidence" value="ECO:0007669"/>
    <property type="project" value="UniProtKB-KW"/>
</dbReference>
<feature type="domain" description="Arf-GAP" evidence="7">
    <location>
        <begin position="9"/>
        <end position="132"/>
    </location>
</feature>
<dbReference type="InterPro" id="IPR037278">
    <property type="entry name" value="ARFGAP/RecO"/>
</dbReference>
<keyword evidence="3 5" id="KW-0863">Zinc-finger</keyword>
<dbReference type="PANTHER" id="PTHR46395:SF1">
    <property type="entry name" value="ADP-RIBOSYLATION FACTOR GTPASE-ACTIVATING PROTEIN 1"/>
    <property type="match status" value="1"/>
</dbReference>
<dbReference type="Gene3D" id="1.10.220.150">
    <property type="entry name" value="Arf GTPase activating protein"/>
    <property type="match status" value="1"/>
</dbReference>
<dbReference type="Proteomes" id="UP001310594">
    <property type="component" value="Unassembled WGS sequence"/>
</dbReference>
<feature type="compositionally biased region" description="Low complexity" evidence="6">
    <location>
        <begin position="351"/>
        <end position="360"/>
    </location>
</feature>
<keyword evidence="1" id="KW-0343">GTPase activation</keyword>
<comment type="caution">
    <text evidence="8">The sequence shown here is derived from an EMBL/GenBank/DDBJ whole genome shotgun (WGS) entry which is preliminary data.</text>
</comment>
<gene>
    <name evidence="8" type="primary">GCS1</name>
    <name evidence="8" type="ORF">LTR97_000904</name>
</gene>
<dbReference type="PROSITE" id="PS50115">
    <property type="entry name" value="ARFGAP"/>
    <property type="match status" value="1"/>
</dbReference>
<dbReference type="GO" id="GO:0005096">
    <property type="term" value="F:GTPase activator activity"/>
    <property type="evidence" value="ECO:0007669"/>
    <property type="project" value="UniProtKB-KW"/>
</dbReference>
<dbReference type="GO" id="GO:0000139">
    <property type="term" value="C:Golgi membrane"/>
    <property type="evidence" value="ECO:0007669"/>
    <property type="project" value="TreeGrafter"/>
</dbReference>